<name>A0A6G5QGE0_9BACT</name>
<keyword evidence="9" id="KW-1185">Reference proteome</keyword>
<dbReference type="RefSeq" id="WP_171993734.1">
    <property type="nucleotide sequence ID" value="NZ_CP012542.1"/>
</dbReference>
<feature type="transmembrane region" description="Helical" evidence="7">
    <location>
        <begin position="123"/>
        <end position="149"/>
    </location>
</feature>
<evidence type="ECO:0000256" key="6">
    <source>
        <dbReference type="ARBA" id="ARBA00023136"/>
    </source>
</evidence>
<feature type="transmembrane region" description="Helical" evidence="7">
    <location>
        <begin position="169"/>
        <end position="191"/>
    </location>
</feature>
<keyword evidence="3" id="KW-1003">Cell membrane</keyword>
<feature type="transmembrane region" description="Helical" evidence="7">
    <location>
        <begin position="50"/>
        <end position="68"/>
    </location>
</feature>
<protein>
    <submittedName>
        <fullName evidence="8">Putative thiosulfate/polysulfide reductase, membrane-anchoring subunit</fullName>
    </submittedName>
</protein>
<evidence type="ECO:0000313" key="9">
    <source>
        <dbReference type="Proteomes" id="UP000503264"/>
    </source>
</evidence>
<dbReference type="Pfam" id="PF03916">
    <property type="entry name" value="NrfD"/>
    <property type="match status" value="1"/>
</dbReference>
<sequence>MNNMWGSMAQFDAIYWPWPIAIYLFLAGLSAGAMIVAVLLKDKSDITHKVAACIAPIAICIGLALLVFDLGKPLNFYWILIKYNFMSVMSIGVALLLVYTPLSFVYMALALKDTKPLSGFKGILDAFAPMMGVLGFVLLILAVGVGVYTGFLLSDVEKILLWNTPVLPVLFLVSGLSSGIAMSVFCSVVFFRDYNHAVIEKLLKFDMLTMILELVLIAALFGLLLTGGDQAVNVAKTALSSGSLAIMFWVFVVGSGLVLPVVLELANGKAMSKNLIVFNTFIVLMGVILLRYYIVYAGQM</sequence>
<dbReference type="AlphaFoldDB" id="A0A6G5QGE0"/>
<evidence type="ECO:0000256" key="3">
    <source>
        <dbReference type="ARBA" id="ARBA00022475"/>
    </source>
</evidence>
<feature type="transmembrane region" description="Helical" evidence="7">
    <location>
        <begin position="20"/>
        <end position="38"/>
    </location>
</feature>
<evidence type="ECO:0000313" key="8">
    <source>
        <dbReference type="EMBL" id="QCD44755.1"/>
    </source>
</evidence>
<gene>
    <name evidence="8" type="ORF">CMUC_0966</name>
</gene>
<dbReference type="Proteomes" id="UP000503264">
    <property type="component" value="Chromosome"/>
</dbReference>
<dbReference type="GO" id="GO:0005886">
    <property type="term" value="C:plasma membrane"/>
    <property type="evidence" value="ECO:0007669"/>
    <property type="project" value="UniProtKB-SubCell"/>
</dbReference>
<feature type="transmembrane region" description="Helical" evidence="7">
    <location>
        <begin position="275"/>
        <end position="294"/>
    </location>
</feature>
<dbReference type="EMBL" id="CP012542">
    <property type="protein sequence ID" value="QCD44755.1"/>
    <property type="molecule type" value="Genomic_DNA"/>
</dbReference>
<evidence type="ECO:0000256" key="4">
    <source>
        <dbReference type="ARBA" id="ARBA00022692"/>
    </source>
</evidence>
<feature type="transmembrane region" description="Helical" evidence="7">
    <location>
        <begin position="244"/>
        <end position="263"/>
    </location>
</feature>
<dbReference type="InterPro" id="IPR052049">
    <property type="entry name" value="Electron_transfer_protein"/>
</dbReference>
<evidence type="ECO:0000256" key="7">
    <source>
        <dbReference type="SAM" id="Phobius"/>
    </source>
</evidence>
<organism evidence="8 9">
    <name type="scientific">Campylobacter mucosalis CCUG 21559</name>
    <dbReference type="NCBI Taxonomy" id="1032067"/>
    <lineage>
        <taxon>Bacteria</taxon>
        <taxon>Pseudomonadati</taxon>
        <taxon>Campylobacterota</taxon>
        <taxon>Epsilonproteobacteria</taxon>
        <taxon>Campylobacterales</taxon>
        <taxon>Campylobacteraceae</taxon>
        <taxon>Campylobacter</taxon>
    </lineage>
</organism>
<accession>A0A6G5QGE0</accession>
<feature type="transmembrane region" description="Helical" evidence="7">
    <location>
        <begin position="203"/>
        <end position="224"/>
    </location>
</feature>
<dbReference type="Gene3D" id="1.20.1630.10">
    <property type="entry name" value="Formate dehydrogenase/DMSO reductase domain"/>
    <property type="match status" value="1"/>
</dbReference>
<keyword evidence="5 7" id="KW-1133">Transmembrane helix</keyword>
<comment type="similarity">
    <text evidence="2">Belongs to the NrfD family.</text>
</comment>
<dbReference type="PANTHER" id="PTHR34856">
    <property type="entry name" value="PROTEIN NRFD"/>
    <property type="match status" value="1"/>
</dbReference>
<dbReference type="PANTHER" id="PTHR34856:SF2">
    <property type="entry name" value="PROTEIN NRFD"/>
    <property type="match status" value="1"/>
</dbReference>
<dbReference type="InterPro" id="IPR005614">
    <property type="entry name" value="NrfD-like"/>
</dbReference>
<evidence type="ECO:0000256" key="1">
    <source>
        <dbReference type="ARBA" id="ARBA00004651"/>
    </source>
</evidence>
<proteinExistence type="inferred from homology"/>
<keyword evidence="4 7" id="KW-0812">Transmembrane</keyword>
<feature type="transmembrane region" description="Helical" evidence="7">
    <location>
        <begin position="88"/>
        <end position="111"/>
    </location>
</feature>
<comment type="subcellular location">
    <subcellularLocation>
        <location evidence="1">Cell membrane</location>
        <topology evidence="1">Multi-pass membrane protein</topology>
    </subcellularLocation>
</comment>
<reference evidence="8 9" key="1">
    <citation type="submission" date="2016-07" db="EMBL/GenBank/DDBJ databases">
        <title>Comparative genomics of the Campylobacter concisus group.</title>
        <authorList>
            <person name="Miller W.G."/>
            <person name="Yee E."/>
            <person name="Chapman M.H."/>
            <person name="Huynh S."/>
            <person name="Bono J.L."/>
            <person name="On S.L.W."/>
            <person name="StLeger J."/>
            <person name="Foster G."/>
            <person name="Parker C.T."/>
        </authorList>
    </citation>
    <scope>NUCLEOTIDE SEQUENCE [LARGE SCALE GENOMIC DNA]</scope>
    <source>
        <strain evidence="8 9">CCUG 21559</strain>
    </source>
</reference>
<keyword evidence="6 7" id="KW-0472">Membrane</keyword>
<evidence type="ECO:0000256" key="5">
    <source>
        <dbReference type="ARBA" id="ARBA00022989"/>
    </source>
</evidence>
<evidence type="ECO:0000256" key="2">
    <source>
        <dbReference type="ARBA" id="ARBA00008929"/>
    </source>
</evidence>